<dbReference type="SUPFAM" id="SSF53474">
    <property type="entry name" value="alpha/beta-Hydrolases"/>
    <property type="match status" value="1"/>
</dbReference>
<evidence type="ECO:0000313" key="2">
    <source>
        <dbReference type="Proteomes" id="UP000824029"/>
    </source>
</evidence>
<reference evidence="1" key="1">
    <citation type="journal article" date="2021" name="PeerJ">
        <title>Extensive microbial diversity within the chicken gut microbiome revealed by metagenomics and culture.</title>
        <authorList>
            <person name="Gilroy R."/>
            <person name="Ravi A."/>
            <person name="Getino M."/>
            <person name="Pursley I."/>
            <person name="Horton D.L."/>
            <person name="Alikhan N.F."/>
            <person name="Baker D."/>
            <person name="Gharbi K."/>
            <person name="Hall N."/>
            <person name="Watson M."/>
            <person name="Adriaenssens E.M."/>
            <person name="Foster-Nyarko E."/>
            <person name="Jarju S."/>
            <person name="Secka A."/>
            <person name="Antonio M."/>
            <person name="Oren A."/>
            <person name="Chaudhuri R.R."/>
            <person name="La Ragione R."/>
            <person name="Hildebrand F."/>
            <person name="Pallen M.J."/>
        </authorList>
    </citation>
    <scope>NUCLEOTIDE SEQUENCE</scope>
    <source>
        <strain evidence="1">ChiHecolR3B27-1887</strain>
    </source>
</reference>
<dbReference type="InterPro" id="IPR000801">
    <property type="entry name" value="Esterase-like"/>
</dbReference>
<sequence length="203" mass="21683">MRRARSNGGGRLIYVIDSPEHPLDVAAAAEGLRSRVASVPIADWGDALTPWPAPALRPGEKDFGGRADETLASLAETFDQASGSHAICGYSLGGLFALYAFVREPRLAACACLSGSVWYEGWVDWLRESAPDCAGRYAYFSVGKKEKRAGLPFRHVEEDLAACVEILRAHGCAVDVALGPGNHMQHVTERLAAGLTALDAFLA</sequence>
<dbReference type="EMBL" id="DXBZ01000164">
    <property type="protein sequence ID" value="HIZ19090.1"/>
    <property type="molecule type" value="Genomic_DNA"/>
</dbReference>
<comment type="caution">
    <text evidence="1">The sequence shown here is derived from an EMBL/GenBank/DDBJ whole genome shotgun (WGS) entry which is preliminary data.</text>
</comment>
<reference evidence="1" key="2">
    <citation type="submission" date="2021-04" db="EMBL/GenBank/DDBJ databases">
        <authorList>
            <person name="Gilroy R."/>
        </authorList>
    </citation>
    <scope>NUCLEOTIDE SEQUENCE</scope>
    <source>
        <strain evidence="1">ChiHecolR3B27-1887</strain>
    </source>
</reference>
<gene>
    <name evidence="1" type="ORF">IAA22_08300</name>
</gene>
<accession>A0A9D2DLL6</accession>
<protein>
    <submittedName>
        <fullName evidence="1">Alpha/beta hydrolase</fullName>
    </submittedName>
</protein>
<keyword evidence="1" id="KW-0378">Hydrolase</keyword>
<dbReference type="Pfam" id="PF00756">
    <property type="entry name" value="Esterase"/>
    <property type="match status" value="1"/>
</dbReference>
<name>A0A9D2DLL6_9ACTN</name>
<proteinExistence type="predicted"/>
<organism evidence="1 2">
    <name type="scientific">Candidatus Olsenella stercoravium</name>
    <dbReference type="NCBI Taxonomy" id="2838713"/>
    <lineage>
        <taxon>Bacteria</taxon>
        <taxon>Bacillati</taxon>
        <taxon>Actinomycetota</taxon>
        <taxon>Coriobacteriia</taxon>
        <taxon>Coriobacteriales</taxon>
        <taxon>Atopobiaceae</taxon>
        <taxon>Olsenella</taxon>
    </lineage>
</organism>
<dbReference type="GO" id="GO:0016787">
    <property type="term" value="F:hydrolase activity"/>
    <property type="evidence" value="ECO:0007669"/>
    <property type="project" value="UniProtKB-KW"/>
</dbReference>
<dbReference type="Proteomes" id="UP000824029">
    <property type="component" value="Unassembled WGS sequence"/>
</dbReference>
<evidence type="ECO:0000313" key="1">
    <source>
        <dbReference type="EMBL" id="HIZ19090.1"/>
    </source>
</evidence>
<dbReference type="InterPro" id="IPR029058">
    <property type="entry name" value="AB_hydrolase_fold"/>
</dbReference>
<dbReference type="Gene3D" id="3.40.50.1820">
    <property type="entry name" value="alpha/beta hydrolase"/>
    <property type="match status" value="1"/>
</dbReference>
<dbReference type="AlphaFoldDB" id="A0A9D2DLL6"/>